<dbReference type="HOGENOM" id="CLU_002346_0_0_1"/>
<dbReference type="PRINTS" id="PR00132">
    <property type="entry name" value="GLHYDRLASE2"/>
</dbReference>
<feature type="domain" description="Beta galactosidase small chain/" evidence="7">
    <location>
        <begin position="826"/>
        <end position="1126"/>
    </location>
</feature>
<dbReference type="Gene3D" id="2.70.98.10">
    <property type="match status" value="1"/>
</dbReference>
<evidence type="ECO:0000313" key="8">
    <source>
        <dbReference type="EMBL" id="EPE09514.1"/>
    </source>
</evidence>
<dbReference type="InterPro" id="IPR013783">
    <property type="entry name" value="Ig-like_fold"/>
</dbReference>
<evidence type="ECO:0000256" key="6">
    <source>
        <dbReference type="SAM" id="MobiDB-lite"/>
    </source>
</evidence>
<dbReference type="PANTHER" id="PTHR46323">
    <property type="entry name" value="BETA-GALACTOSIDASE"/>
    <property type="match status" value="1"/>
</dbReference>
<dbReference type="InterPro" id="IPR023232">
    <property type="entry name" value="Glyco_hydro_2_AS"/>
</dbReference>
<dbReference type="SUPFAM" id="SSF74650">
    <property type="entry name" value="Galactose mutarotase-like"/>
    <property type="match status" value="1"/>
</dbReference>
<dbReference type="InterPro" id="IPR050347">
    <property type="entry name" value="Bact_Beta-galactosidase"/>
</dbReference>
<dbReference type="InterPro" id="IPR004199">
    <property type="entry name" value="B-gal_small/dom_5"/>
</dbReference>
<dbReference type="SUPFAM" id="SSF49785">
    <property type="entry name" value="Galactose-binding domain-like"/>
    <property type="match status" value="1"/>
</dbReference>
<dbReference type="Gene3D" id="2.60.40.10">
    <property type="entry name" value="Immunoglobulins"/>
    <property type="match status" value="2"/>
</dbReference>
<evidence type="ECO:0000256" key="1">
    <source>
        <dbReference type="ARBA" id="ARBA00007401"/>
    </source>
</evidence>
<proteinExistence type="inferred from homology"/>
<comment type="similarity">
    <text evidence="1 5">Belongs to the glycosyl hydrolase 2 family.</text>
</comment>
<dbReference type="Pfam" id="PF02929">
    <property type="entry name" value="Bgal_small_N"/>
    <property type="match status" value="1"/>
</dbReference>
<dbReference type="InterPro" id="IPR008979">
    <property type="entry name" value="Galactose-bd-like_sf"/>
</dbReference>
<dbReference type="InterPro" id="IPR011013">
    <property type="entry name" value="Gal_mutarotase_sf_dom"/>
</dbReference>
<dbReference type="AlphaFoldDB" id="S3C7K8"/>
<dbReference type="GO" id="GO:0004565">
    <property type="term" value="F:beta-galactosidase activity"/>
    <property type="evidence" value="ECO:0007669"/>
    <property type="project" value="InterPro"/>
</dbReference>
<dbReference type="InterPro" id="IPR006102">
    <property type="entry name" value="Ig-like_GH2"/>
</dbReference>
<sequence length="1130" mass="125075">MEIRSSLPAAPPSLPRSEVEGRHDYENETVFRRGTLPHRTDYLPPDTALSLNGEWEFHYAPSPAAAPDAGELSLPKTVSSVEWSPITVPGHWQLEGRQRGLGDAWGAPNYTNVQYPIPVEPPFVPSLNPTGTYRRKFTVPKEWEKVWGEMPRLRLRFDGVDSAYHVWVNGALVGYAQGSRNAAEFDITNHVAASSSLEVNLVVQVYQWSDGSYIEDQDQWWLSGIFRDVHLLGFPAESAIEDWFVTSELDKTYTDATLHVSVTLRFGDDIGANAAPKLKMRVKAPGAAATAAWDELTPVSVSSTTASVPIELKMELKNPPKWTAETPNLYQIELELAWLTTKGANNALVETSHTIKQKVGIRKVELINGLICVNGSALRLRGTNRHDHHPLHGRAVPHDFMLRDLQQIKSYNLNALRCSHYPPPPGLLQAADEIGLWVMDEADLECHGFYDVVARPLDIPEEMDYEERKKLAFPQAAKFTSDNPTWRDAYVDRMEAMVQRDKNHASVIVWSLGNEAFYGNNHKEMYHYAKNFDPGRPVHYEGDAHAETADMYSYMYPSIERLAKLAATDGVDAKTGKFDKPVILCEYAHAMGNSPGGLEDYEALFRATPRIQGGFIWEWANHGLWKGKQEEKELGVVKSRDDYYAYGGDFNDFPNDSTFVMDGLCKSDHAPMPGLVELKTVAQPVRMALASDGVTLELQNLYDFINLDHLVLTYRVQEFSPETVVLFESKEVNLPSIPAHSKGTIVLDALPTVKFEGRSEVLLTVVLSKKDAPSSLSEFDRSIAQFQQYLTSEKKQHLGLLASPYSNKLYTGQVEFSQVKAAGVATYTFGPSTLTIDESRGYITEWAAKSASGETVTILKATSEKDLPALAPGFWRAPTDNDRPASVPYWDRFGVDVLRFHRVKKIAVQAPSAENKNSLVINIDTVIAPPVLGWGWNCSAQYTLEQSGKLHAAFTLEPFGSAPQHVPRIGLDVGVAKSLAQNFKWYGKGPGEAYPDKELSQFVNVYAASLDGLQVPYDVPQENGNRMATGWVIAEGNGIGLRATLSPLVDQPHLSGGFSWAAHPYSAWDVDAAKHPCDLVGKELKDTTLLRLDAKVAGVGSAACGPGVRPDLLAKVEKTAFAFCLEPFSS</sequence>
<dbReference type="InterPro" id="IPR006101">
    <property type="entry name" value="Glyco_hydro_2"/>
</dbReference>
<dbReference type="SMART" id="SM01038">
    <property type="entry name" value="Bgal_small_N"/>
    <property type="match status" value="1"/>
</dbReference>
<dbReference type="InterPro" id="IPR036156">
    <property type="entry name" value="Beta-gal/glucu_dom_sf"/>
</dbReference>
<dbReference type="Pfam" id="PF16353">
    <property type="entry name" value="LacZ_4"/>
    <property type="match status" value="1"/>
</dbReference>
<evidence type="ECO:0000256" key="3">
    <source>
        <dbReference type="ARBA" id="ARBA00023295"/>
    </source>
</evidence>
<dbReference type="InterPro" id="IPR023230">
    <property type="entry name" value="Glyco_hydro_2_CS"/>
</dbReference>
<name>S3C7K8_OPHP1</name>
<dbReference type="OrthoDB" id="408320at2759"/>
<dbReference type="EMBL" id="KE148147">
    <property type="protein sequence ID" value="EPE09514.1"/>
    <property type="molecule type" value="Genomic_DNA"/>
</dbReference>
<gene>
    <name evidence="8" type="ORF">F503_07290</name>
</gene>
<reference evidence="8 9" key="1">
    <citation type="journal article" date="2013" name="BMC Genomics">
        <title>The genome and transcriptome of the pine saprophyte Ophiostoma piceae, and a comparison with the bark beetle-associated pine pathogen Grosmannia clavigera.</title>
        <authorList>
            <person name="Haridas S."/>
            <person name="Wang Y."/>
            <person name="Lim L."/>
            <person name="Massoumi Alamouti S."/>
            <person name="Jackman S."/>
            <person name="Docking R."/>
            <person name="Robertson G."/>
            <person name="Birol I."/>
            <person name="Bohlmann J."/>
            <person name="Breuil C."/>
        </authorList>
    </citation>
    <scope>NUCLEOTIDE SEQUENCE [LARGE SCALE GENOMIC DNA]</scope>
    <source>
        <strain evidence="8 9">UAMH 11346</strain>
    </source>
</reference>
<dbReference type="Pfam" id="PF02836">
    <property type="entry name" value="Glyco_hydro_2_C"/>
    <property type="match status" value="1"/>
</dbReference>
<dbReference type="SUPFAM" id="SSF51445">
    <property type="entry name" value="(Trans)glycosidases"/>
    <property type="match status" value="1"/>
</dbReference>
<keyword evidence="9" id="KW-1185">Reference proteome</keyword>
<feature type="region of interest" description="Disordered" evidence="6">
    <location>
        <begin position="1"/>
        <end position="28"/>
    </location>
</feature>
<evidence type="ECO:0000313" key="9">
    <source>
        <dbReference type="Proteomes" id="UP000016923"/>
    </source>
</evidence>
<dbReference type="Gene3D" id="2.60.120.260">
    <property type="entry name" value="Galactose-binding domain-like"/>
    <property type="match status" value="1"/>
</dbReference>
<dbReference type="InterPro" id="IPR006103">
    <property type="entry name" value="Glyco_hydro_2_cat"/>
</dbReference>
<dbReference type="GO" id="GO:0030246">
    <property type="term" value="F:carbohydrate binding"/>
    <property type="evidence" value="ECO:0007669"/>
    <property type="project" value="InterPro"/>
</dbReference>
<dbReference type="Proteomes" id="UP000016923">
    <property type="component" value="Unassembled WGS sequence"/>
</dbReference>
<evidence type="ECO:0000259" key="7">
    <source>
        <dbReference type="SMART" id="SM01038"/>
    </source>
</evidence>
<evidence type="ECO:0000256" key="2">
    <source>
        <dbReference type="ARBA" id="ARBA00022801"/>
    </source>
</evidence>
<dbReference type="eggNOG" id="KOG2024">
    <property type="taxonomic scope" value="Eukaryota"/>
</dbReference>
<evidence type="ECO:0000256" key="4">
    <source>
        <dbReference type="ARBA" id="ARBA00032230"/>
    </source>
</evidence>
<dbReference type="PANTHER" id="PTHR46323:SF1">
    <property type="entry name" value="LACTASE"/>
    <property type="match status" value="1"/>
</dbReference>
<keyword evidence="2 5" id="KW-0378">Hydrolase</keyword>
<organism evidence="8 9">
    <name type="scientific">Ophiostoma piceae (strain UAMH 11346)</name>
    <name type="common">Sap stain fungus</name>
    <dbReference type="NCBI Taxonomy" id="1262450"/>
    <lineage>
        <taxon>Eukaryota</taxon>
        <taxon>Fungi</taxon>
        <taxon>Dikarya</taxon>
        <taxon>Ascomycota</taxon>
        <taxon>Pezizomycotina</taxon>
        <taxon>Sordariomycetes</taxon>
        <taxon>Sordariomycetidae</taxon>
        <taxon>Ophiostomatales</taxon>
        <taxon>Ophiostomataceae</taxon>
        <taxon>Ophiostoma</taxon>
    </lineage>
</organism>
<dbReference type="InterPro" id="IPR017853">
    <property type="entry name" value="GH"/>
</dbReference>
<dbReference type="InterPro" id="IPR006104">
    <property type="entry name" value="Glyco_hydro_2_N"/>
</dbReference>
<dbReference type="Pfam" id="PF02837">
    <property type="entry name" value="Glyco_hydro_2_N"/>
    <property type="match status" value="1"/>
</dbReference>
<dbReference type="SUPFAM" id="SSF49303">
    <property type="entry name" value="beta-Galactosidase/glucuronidase domain"/>
    <property type="match status" value="2"/>
</dbReference>
<dbReference type="Gene3D" id="3.20.20.80">
    <property type="entry name" value="Glycosidases"/>
    <property type="match status" value="1"/>
</dbReference>
<evidence type="ECO:0000256" key="5">
    <source>
        <dbReference type="RuleBase" id="RU361154"/>
    </source>
</evidence>
<keyword evidence="3 5" id="KW-0326">Glycosidase</keyword>
<dbReference type="GO" id="GO:0009341">
    <property type="term" value="C:beta-galactosidase complex"/>
    <property type="evidence" value="ECO:0007669"/>
    <property type="project" value="InterPro"/>
</dbReference>
<accession>S3C7K8</accession>
<dbReference type="InterPro" id="IPR032312">
    <property type="entry name" value="LacZ_4"/>
</dbReference>
<dbReference type="PROSITE" id="PS00608">
    <property type="entry name" value="GLYCOSYL_HYDROL_F2_2"/>
    <property type="match status" value="1"/>
</dbReference>
<dbReference type="Pfam" id="PF00703">
    <property type="entry name" value="Glyco_hydro_2"/>
    <property type="match status" value="1"/>
</dbReference>
<dbReference type="GO" id="GO:0005990">
    <property type="term" value="P:lactose catabolic process"/>
    <property type="evidence" value="ECO:0007669"/>
    <property type="project" value="TreeGrafter"/>
</dbReference>
<protein>
    <recommendedName>
        <fullName evidence="4">Lactase</fullName>
    </recommendedName>
</protein>
<dbReference type="OMA" id="WASAMLD"/>
<dbReference type="STRING" id="1262450.S3C7K8"/>
<dbReference type="PROSITE" id="PS00719">
    <property type="entry name" value="GLYCOSYL_HYDROL_F2_1"/>
    <property type="match status" value="1"/>
</dbReference>
<dbReference type="InterPro" id="IPR014718">
    <property type="entry name" value="GH-type_carb-bd"/>
</dbReference>
<dbReference type="VEuPathDB" id="FungiDB:F503_07290"/>
<feature type="compositionally biased region" description="Basic and acidic residues" evidence="6">
    <location>
        <begin position="17"/>
        <end position="28"/>
    </location>
</feature>